<organism evidence="1">
    <name type="scientific">Anguilla anguilla</name>
    <name type="common">European freshwater eel</name>
    <name type="synonym">Muraena anguilla</name>
    <dbReference type="NCBI Taxonomy" id="7936"/>
    <lineage>
        <taxon>Eukaryota</taxon>
        <taxon>Metazoa</taxon>
        <taxon>Chordata</taxon>
        <taxon>Craniata</taxon>
        <taxon>Vertebrata</taxon>
        <taxon>Euteleostomi</taxon>
        <taxon>Actinopterygii</taxon>
        <taxon>Neopterygii</taxon>
        <taxon>Teleostei</taxon>
        <taxon>Anguilliformes</taxon>
        <taxon>Anguillidae</taxon>
        <taxon>Anguilla</taxon>
    </lineage>
</organism>
<accession>A0A0E9UUJ6</accession>
<dbReference type="AlphaFoldDB" id="A0A0E9UUJ6"/>
<proteinExistence type="predicted"/>
<reference evidence="1" key="1">
    <citation type="submission" date="2014-11" db="EMBL/GenBank/DDBJ databases">
        <authorList>
            <person name="Amaro Gonzalez C."/>
        </authorList>
    </citation>
    <scope>NUCLEOTIDE SEQUENCE</scope>
</reference>
<evidence type="ECO:0000313" key="1">
    <source>
        <dbReference type="EMBL" id="JAH69549.1"/>
    </source>
</evidence>
<reference evidence="1" key="2">
    <citation type="journal article" date="2015" name="Fish Shellfish Immunol.">
        <title>Early steps in the European eel (Anguilla anguilla)-Vibrio vulnificus interaction in the gills: Role of the RtxA13 toxin.</title>
        <authorList>
            <person name="Callol A."/>
            <person name="Pajuelo D."/>
            <person name="Ebbesson L."/>
            <person name="Teles M."/>
            <person name="MacKenzie S."/>
            <person name="Amaro C."/>
        </authorList>
    </citation>
    <scope>NUCLEOTIDE SEQUENCE</scope>
</reference>
<dbReference type="EMBL" id="GBXM01039028">
    <property type="protein sequence ID" value="JAH69549.1"/>
    <property type="molecule type" value="Transcribed_RNA"/>
</dbReference>
<protein>
    <submittedName>
        <fullName evidence="1">Uncharacterized protein</fullName>
    </submittedName>
</protein>
<name>A0A0E9UUJ6_ANGAN</name>
<sequence length="75" mass="8195">MSVFPNLTQTIFSFSSVRGAPVYACGTTSCRNVTTLSMYVCSVAACARTTTPRRSGWDVGESRTPLCYQVSYPKQ</sequence>